<reference evidence="1" key="1">
    <citation type="submission" date="2020-10" db="EMBL/GenBank/DDBJ databases">
        <authorList>
            <person name="Han B."/>
            <person name="Lu T."/>
            <person name="Zhao Q."/>
            <person name="Huang X."/>
            <person name="Zhao Y."/>
        </authorList>
    </citation>
    <scope>NUCLEOTIDE SEQUENCE</scope>
</reference>
<protein>
    <recommendedName>
        <fullName evidence="3">C2 domain-containing protein</fullName>
    </recommendedName>
</protein>
<dbReference type="SUPFAM" id="SSF49562">
    <property type="entry name" value="C2 domain (Calcium/lipid-binding domain, CaLB)"/>
    <property type="match status" value="1"/>
</dbReference>
<organism evidence="1 2">
    <name type="scientific">Miscanthus lutarioriparius</name>
    <dbReference type="NCBI Taxonomy" id="422564"/>
    <lineage>
        <taxon>Eukaryota</taxon>
        <taxon>Viridiplantae</taxon>
        <taxon>Streptophyta</taxon>
        <taxon>Embryophyta</taxon>
        <taxon>Tracheophyta</taxon>
        <taxon>Spermatophyta</taxon>
        <taxon>Magnoliopsida</taxon>
        <taxon>Liliopsida</taxon>
        <taxon>Poales</taxon>
        <taxon>Poaceae</taxon>
        <taxon>PACMAD clade</taxon>
        <taxon>Panicoideae</taxon>
        <taxon>Andropogonodae</taxon>
        <taxon>Andropogoneae</taxon>
        <taxon>Saccharinae</taxon>
        <taxon>Miscanthus</taxon>
    </lineage>
</organism>
<proteinExistence type="predicted"/>
<accession>A0A811N9I5</accession>
<name>A0A811N9I5_9POAL</name>
<evidence type="ECO:0008006" key="3">
    <source>
        <dbReference type="Google" id="ProtNLM"/>
    </source>
</evidence>
<dbReference type="InterPro" id="IPR035892">
    <property type="entry name" value="C2_domain_sf"/>
</dbReference>
<dbReference type="Proteomes" id="UP000604825">
    <property type="component" value="Unassembled WGS sequence"/>
</dbReference>
<dbReference type="PANTHER" id="PTHR32246">
    <property type="entry name" value="INGRESSION PROTEIN FIC1"/>
    <property type="match status" value="1"/>
</dbReference>
<dbReference type="AlphaFoldDB" id="A0A811N9I5"/>
<comment type="caution">
    <text evidence="1">The sequence shown here is derived from an EMBL/GenBank/DDBJ whole genome shotgun (WGS) entry which is preliminary data.</text>
</comment>
<dbReference type="PANTHER" id="PTHR32246:SF17">
    <property type="entry name" value="BON1-ASSOCIATED PROTEIN 2"/>
    <property type="match status" value="1"/>
</dbReference>
<keyword evidence="2" id="KW-1185">Reference proteome</keyword>
<dbReference type="EMBL" id="CAJGYO010000003">
    <property type="protein sequence ID" value="CAD6218457.1"/>
    <property type="molecule type" value="Genomic_DNA"/>
</dbReference>
<sequence length="205" mass="21100">MSHKAAAATTMPPMTLEVKVVNGEDVRVPSGRPLCHGAYAVVHTPSSSTPTRVDQDPDCHGYPYWDEAVRVALPAGARWLDVEICRAHAGGMSEPVAAARVPVEDFTVGPPGHLHCLSYRLFGSAARGMLQRRNGIVNITVKRLDGVAPLPAAEGKAMFPPPAAGKKAVDAAGPSGSGSCCGAAAVEQEKPAAPAGAVMGYPVGC</sequence>
<evidence type="ECO:0000313" key="2">
    <source>
        <dbReference type="Proteomes" id="UP000604825"/>
    </source>
</evidence>
<evidence type="ECO:0000313" key="1">
    <source>
        <dbReference type="EMBL" id="CAD6218457.1"/>
    </source>
</evidence>
<gene>
    <name evidence="1" type="ORF">NCGR_LOCUS12331</name>
</gene>
<dbReference type="OrthoDB" id="884464at2759"/>